<feature type="domain" description="Prepilin type IV endopeptidase peptidase" evidence="3">
    <location>
        <begin position="8"/>
        <end position="93"/>
    </location>
</feature>
<dbReference type="PANTHER" id="PTHR30487:SF0">
    <property type="entry name" value="PREPILIN LEADER PEPTIDASE_N-METHYLTRANSFERASE-RELATED"/>
    <property type="match status" value="1"/>
</dbReference>
<dbReference type="PANTHER" id="PTHR30487">
    <property type="entry name" value="TYPE 4 PREPILIN-LIKE PROTEINS LEADER PEPTIDE-PROCESSING ENZYME"/>
    <property type="match status" value="1"/>
</dbReference>
<dbReference type="Proteomes" id="UP001139157">
    <property type="component" value="Unassembled WGS sequence"/>
</dbReference>
<keyword evidence="2" id="KW-0472">Membrane</keyword>
<protein>
    <submittedName>
        <fullName evidence="4">A24 family peptidase</fullName>
    </submittedName>
</protein>
<gene>
    <name evidence="4" type="ORF">NDR86_25380</name>
</gene>
<evidence type="ECO:0000256" key="1">
    <source>
        <dbReference type="ARBA" id="ARBA00005801"/>
    </source>
</evidence>
<dbReference type="Gene3D" id="1.20.120.1220">
    <property type="match status" value="1"/>
</dbReference>
<keyword evidence="2" id="KW-1133">Transmembrane helix</keyword>
<dbReference type="Pfam" id="PF01478">
    <property type="entry name" value="Peptidase_A24"/>
    <property type="match status" value="1"/>
</dbReference>
<dbReference type="InterPro" id="IPR050882">
    <property type="entry name" value="Prepilin_peptidase/N-MTase"/>
</dbReference>
<sequence>MTAIALALLALWCTTLSLIDLRTRRLPDSLTLPGGFAVLGFALFTDRFSVAVTGALLLVVPYLLVHLAAPAAFGAGDVKLAAGLGAAAACGGAHAWTWAALAAPMLTAVGGGAAALLRAYRSHAPSANTAVPHGPSMCFATVAALLAVR</sequence>
<dbReference type="InterPro" id="IPR000045">
    <property type="entry name" value="Prepilin_IV_endopep_pep"/>
</dbReference>
<name>A0A9X2EAU9_9NOCA</name>
<dbReference type="RefSeq" id="WP_251915225.1">
    <property type="nucleotide sequence ID" value="NZ_JAMRXG010000011.1"/>
</dbReference>
<proteinExistence type="inferred from homology"/>
<dbReference type="GO" id="GO:0004190">
    <property type="term" value="F:aspartic-type endopeptidase activity"/>
    <property type="evidence" value="ECO:0007669"/>
    <property type="project" value="InterPro"/>
</dbReference>
<feature type="transmembrane region" description="Helical" evidence="2">
    <location>
        <begin position="27"/>
        <end position="44"/>
    </location>
</feature>
<keyword evidence="5" id="KW-1185">Reference proteome</keyword>
<comment type="caution">
    <text evidence="4">The sequence shown here is derived from an EMBL/GenBank/DDBJ whole genome shotgun (WGS) entry which is preliminary data.</text>
</comment>
<comment type="similarity">
    <text evidence="1">Belongs to the peptidase A24 family.</text>
</comment>
<evidence type="ECO:0000256" key="2">
    <source>
        <dbReference type="SAM" id="Phobius"/>
    </source>
</evidence>
<keyword evidence="2" id="KW-0812">Transmembrane</keyword>
<evidence type="ECO:0000259" key="3">
    <source>
        <dbReference type="Pfam" id="PF01478"/>
    </source>
</evidence>
<accession>A0A9X2EAU9</accession>
<feature type="transmembrane region" description="Helical" evidence="2">
    <location>
        <begin position="95"/>
        <end position="117"/>
    </location>
</feature>
<evidence type="ECO:0000313" key="5">
    <source>
        <dbReference type="Proteomes" id="UP001139157"/>
    </source>
</evidence>
<feature type="transmembrane region" description="Helical" evidence="2">
    <location>
        <begin position="56"/>
        <end position="75"/>
    </location>
</feature>
<organism evidence="4 5">
    <name type="scientific">Nocardia pulmonis</name>
    <dbReference type="NCBI Taxonomy" id="2951408"/>
    <lineage>
        <taxon>Bacteria</taxon>
        <taxon>Bacillati</taxon>
        <taxon>Actinomycetota</taxon>
        <taxon>Actinomycetes</taxon>
        <taxon>Mycobacteriales</taxon>
        <taxon>Nocardiaceae</taxon>
        <taxon>Nocardia</taxon>
    </lineage>
</organism>
<dbReference type="GO" id="GO:0006465">
    <property type="term" value="P:signal peptide processing"/>
    <property type="evidence" value="ECO:0007669"/>
    <property type="project" value="TreeGrafter"/>
</dbReference>
<dbReference type="AlphaFoldDB" id="A0A9X2EAU9"/>
<dbReference type="GO" id="GO:0005886">
    <property type="term" value="C:plasma membrane"/>
    <property type="evidence" value="ECO:0007669"/>
    <property type="project" value="TreeGrafter"/>
</dbReference>
<dbReference type="EMBL" id="JAMRXG010000011">
    <property type="protein sequence ID" value="MCM6776825.1"/>
    <property type="molecule type" value="Genomic_DNA"/>
</dbReference>
<reference evidence="4" key="1">
    <citation type="submission" date="2022-06" db="EMBL/GenBank/DDBJ databases">
        <title>Novel species in genus nocardia.</title>
        <authorList>
            <person name="Li F."/>
        </authorList>
    </citation>
    <scope>NUCLEOTIDE SEQUENCE</scope>
    <source>
        <strain evidence="4">CDC141</strain>
    </source>
</reference>
<evidence type="ECO:0000313" key="4">
    <source>
        <dbReference type="EMBL" id="MCM6776825.1"/>
    </source>
</evidence>